<comment type="similarity">
    <text evidence="1">Belongs to the NAD(P)-dependent epimerase/dehydratase family.</text>
</comment>
<dbReference type="AlphaFoldDB" id="A0A518EMI6"/>
<protein>
    <submittedName>
        <fullName evidence="3">UDP-glucose 4-epimerase</fullName>
        <ecNumber evidence="3">5.1.3.2</ecNumber>
    </submittedName>
</protein>
<dbReference type="OrthoDB" id="258549at2"/>
<keyword evidence="3" id="KW-0413">Isomerase</keyword>
<evidence type="ECO:0000256" key="1">
    <source>
        <dbReference type="ARBA" id="ARBA00007637"/>
    </source>
</evidence>
<dbReference type="Gene3D" id="3.40.50.720">
    <property type="entry name" value="NAD(P)-binding Rossmann-like Domain"/>
    <property type="match status" value="1"/>
</dbReference>
<sequence length="327" mass="34688">MALYLVTGGAGFIGSHLTEALVKRGDRVRVLDDFSSGNMANLASLETGEHGSGAPVEILRGDIVDPDLCREAAQGVAGVLHEAAQVSVPRSVEDPVRSYAVNVTGTLNLLEGARAAGANRFLMAASSAAYGDSEELPKHEGMVPSPLSPYASGKVAGEHLLRVYASCYGMKTVALRYFNVFGPRQADDSPYTGVIAIFVRMLLDGRTPTIFGDGEQTRDFTFVDNVVEANLRALDVQDVEPGCVINVGGGERISLNDLYRAIAKELGGEPTPGYGPDRAGDVRHSLAAVEKAGRVLGYSPLVTWREGLVKTLAWYQGAHAAAQKATR</sequence>
<keyword evidence="4" id="KW-1185">Reference proteome</keyword>
<proteinExistence type="inferred from homology"/>
<dbReference type="InterPro" id="IPR001509">
    <property type="entry name" value="Epimerase_deHydtase"/>
</dbReference>
<evidence type="ECO:0000313" key="4">
    <source>
        <dbReference type="Proteomes" id="UP000320390"/>
    </source>
</evidence>
<evidence type="ECO:0000259" key="2">
    <source>
        <dbReference type="Pfam" id="PF01370"/>
    </source>
</evidence>
<dbReference type="CDD" id="cd05256">
    <property type="entry name" value="UDP_AE_SDR_e"/>
    <property type="match status" value="1"/>
</dbReference>
<name>A0A518EMI6_9BACT</name>
<dbReference type="EMBL" id="CP036434">
    <property type="protein sequence ID" value="QDV05298.1"/>
    <property type="molecule type" value="Genomic_DNA"/>
</dbReference>
<gene>
    <name evidence="3" type="ORF">Poly30_07940</name>
</gene>
<dbReference type="PRINTS" id="PR01713">
    <property type="entry name" value="NUCEPIMERASE"/>
</dbReference>
<feature type="domain" description="NAD-dependent epimerase/dehydratase" evidence="2">
    <location>
        <begin position="5"/>
        <end position="248"/>
    </location>
</feature>
<dbReference type="EC" id="5.1.3.2" evidence="3"/>
<dbReference type="RefSeq" id="WP_145194711.1">
    <property type="nucleotide sequence ID" value="NZ_CP036434.1"/>
</dbReference>
<organism evidence="3 4">
    <name type="scientific">Saltatorellus ferox</name>
    <dbReference type="NCBI Taxonomy" id="2528018"/>
    <lineage>
        <taxon>Bacteria</taxon>
        <taxon>Pseudomonadati</taxon>
        <taxon>Planctomycetota</taxon>
        <taxon>Planctomycetia</taxon>
        <taxon>Planctomycetia incertae sedis</taxon>
        <taxon>Saltatorellus</taxon>
    </lineage>
</organism>
<dbReference type="InterPro" id="IPR036291">
    <property type="entry name" value="NAD(P)-bd_dom_sf"/>
</dbReference>
<dbReference type="Pfam" id="PF01370">
    <property type="entry name" value="Epimerase"/>
    <property type="match status" value="1"/>
</dbReference>
<evidence type="ECO:0000313" key="3">
    <source>
        <dbReference type="EMBL" id="QDV05298.1"/>
    </source>
</evidence>
<dbReference type="PANTHER" id="PTHR43000">
    <property type="entry name" value="DTDP-D-GLUCOSE 4,6-DEHYDRATASE-RELATED"/>
    <property type="match status" value="1"/>
</dbReference>
<reference evidence="3 4" key="1">
    <citation type="submission" date="2019-02" db="EMBL/GenBank/DDBJ databases">
        <title>Deep-cultivation of Planctomycetes and their phenomic and genomic characterization uncovers novel biology.</title>
        <authorList>
            <person name="Wiegand S."/>
            <person name="Jogler M."/>
            <person name="Boedeker C."/>
            <person name="Pinto D."/>
            <person name="Vollmers J."/>
            <person name="Rivas-Marin E."/>
            <person name="Kohn T."/>
            <person name="Peeters S.H."/>
            <person name="Heuer A."/>
            <person name="Rast P."/>
            <person name="Oberbeckmann S."/>
            <person name="Bunk B."/>
            <person name="Jeske O."/>
            <person name="Meyerdierks A."/>
            <person name="Storesund J.E."/>
            <person name="Kallscheuer N."/>
            <person name="Luecker S."/>
            <person name="Lage O.M."/>
            <person name="Pohl T."/>
            <person name="Merkel B.J."/>
            <person name="Hornburger P."/>
            <person name="Mueller R.-W."/>
            <person name="Bruemmer F."/>
            <person name="Labrenz M."/>
            <person name="Spormann A.M."/>
            <person name="Op den Camp H."/>
            <person name="Overmann J."/>
            <person name="Amann R."/>
            <person name="Jetten M.S.M."/>
            <person name="Mascher T."/>
            <person name="Medema M.H."/>
            <person name="Devos D.P."/>
            <person name="Kaster A.-K."/>
            <person name="Ovreas L."/>
            <person name="Rohde M."/>
            <person name="Galperin M.Y."/>
            <person name="Jogler C."/>
        </authorList>
    </citation>
    <scope>NUCLEOTIDE SEQUENCE [LARGE SCALE GENOMIC DNA]</scope>
    <source>
        <strain evidence="3 4">Poly30</strain>
    </source>
</reference>
<dbReference type="Gene3D" id="3.90.25.10">
    <property type="entry name" value="UDP-galactose 4-epimerase, domain 1"/>
    <property type="match status" value="1"/>
</dbReference>
<accession>A0A518EMI6</accession>
<dbReference type="SUPFAM" id="SSF51735">
    <property type="entry name" value="NAD(P)-binding Rossmann-fold domains"/>
    <property type="match status" value="1"/>
</dbReference>
<dbReference type="Proteomes" id="UP000320390">
    <property type="component" value="Chromosome"/>
</dbReference>
<dbReference type="GO" id="GO:0003978">
    <property type="term" value="F:UDP-glucose 4-epimerase activity"/>
    <property type="evidence" value="ECO:0007669"/>
    <property type="project" value="UniProtKB-EC"/>
</dbReference>